<accession>A0A8T3AMT5</accession>
<protein>
    <recommendedName>
        <fullName evidence="4">PLAC8 family protein</fullName>
    </recommendedName>
</protein>
<name>A0A8T3AMT5_DENNO</name>
<evidence type="ECO:0008006" key="4">
    <source>
        <dbReference type="Google" id="ProtNLM"/>
    </source>
</evidence>
<dbReference type="EMBL" id="JAGYWB010000015">
    <property type="protein sequence ID" value="KAI0497410.1"/>
    <property type="molecule type" value="Genomic_DNA"/>
</dbReference>
<evidence type="ECO:0000256" key="1">
    <source>
        <dbReference type="SAM" id="MobiDB-lite"/>
    </source>
</evidence>
<proteinExistence type="predicted"/>
<comment type="caution">
    <text evidence="2">The sequence shown here is derived from an EMBL/GenBank/DDBJ whole genome shotgun (WGS) entry which is preliminary data.</text>
</comment>
<gene>
    <name evidence="2" type="ORF">KFK09_020634</name>
</gene>
<keyword evidence="3" id="KW-1185">Reference proteome</keyword>
<sequence length="251" mass="27174">MANREEEEAAPLLNPEAHNADSVFSAGPKPRDPPPNLAPAVAPAPAVTVDCGEKVSAKWAAEGVPLTLAHGSVIGEPLLRDQWDSGLFSCLGRNDEFCSSDLEVCLLGSFAPCVLFGSNAERLGSAPGSFIHNCFTYAGLYMLGNCFFGWNCLAPWLSYPSRSAIRRRFNLEGNLETLARSVGCHRILGDEARQKQLESLCDLAAHVFCHPCALCQEGRELRRRLPHPGFAARPAMVLMPPAEQIMGRDTA</sequence>
<dbReference type="OrthoDB" id="1045822at2759"/>
<dbReference type="Proteomes" id="UP000829196">
    <property type="component" value="Unassembled WGS sequence"/>
</dbReference>
<reference evidence="2" key="1">
    <citation type="journal article" date="2022" name="Front. Genet.">
        <title>Chromosome-Scale Assembly of the Dendrobium nobile Genome Provides Insights Into the Molecular Mechanism of the Biosynthesis of the Medicinal Active Ingredient of Dendrobium.</title>
        <authorList>
            <person name="Xu Q."/>
            <person name="Niu S.-C."/>
            <person name="Li K.-L."/>
            <person name="Zheng P.-J."/>
            <person name="Zhang X.-J."/>
            <person name="Jia Y."/>
            <person name="Liu Y."/>
            <person name="Niu Y.-X."/>
            <person name="Yu L.-H."/>
            <person name="Chen D.-F."/>
            <person name="Zhang G.-Q."/>
        </authorList>
    </citation>
    <scope>NUCLEOTIDE SEQUENCE</scope>
    <source>
        <tissue evidence="2">Leaf</tissue>
    </source>
</reference>
<dbReference type="NCBIfam" id="TIGR01571">
    <property type="entry name" value="A_thal_Cys_rich"/>
    <property type="match status" value="1"/>
</dbReference>
<organism evidence="2 3">
    <name type="scientific">Dendrobium nobile</name>
    <name type="common">Orchid</name>
    <dbReference type="NCBI Taxonomy" id="94219"/>
    <lineage>
        <taxon>Eukaryota</taxon>
        <taxon>Viridiplantae</taxon>
        <taxon>Streptophyta</taxon>
        <taxon>Embryophyta</taxon>
        <taxon>Tracheophyta</taxon>
        <taxon>Spermatophyta</taxon>
        <taxon>Magnoliopsida</taxon>
        <taxon>Liliopsida</taxon>
        <taxon>Asparagales</taxon>
        <taxon>Orchidaceae</taxon>
        <taxon>Epidendroideae</taxon>
        <taxon>Malaxideae</taxon>
        <taxon>Dendrobiinae</taxon>
        <taxon>Dendrobium</taxon>
    </lineage>
</organism>
<dbReference type="InterPro" id="IPR006461">
    <property type="entry name" value="PLAC_motif_containing"/>
</dbReference>
<dbReference type="AlphaFoldDB" id="A0A8T3AMT5"/>
<feature type="region of interest" description="Disordered" evidence="1">
    <location>
        <begin position="1"/>
        <end position="42"/>
    </location>
</feature>
<dbReference type="Pfam" id="PF04749">
    <property type="entry name" value="PLAC8"/>
    <property type="match status" value="1"/>
</dbReference>
<evidence type="ECO:0000313" key="2">
    <source>
        <dbReference type="EMBL" id="KAI0497410.1"/>
    </source>
</evidence>
<dbReference type="PANTHER" id="PTHR15907">
    <property type="entry name" value="DUF614 FAMILY PROTEIN-RELATED"/>
    <property type="match status" value="1"/>
</dbReference>
<evidence type="ECO:0000313" key="3">
    <source>
        <dbReference type="Proteomes" id="UP000829196"/>
    </source>
</evidence>